<proteinExistence type="inferred from homology"/>
<comment type="caution">
    <text evidence="7">The sequence shown here is derived from an EMBL/GenBank/DDBJ whole genome shotgun (WGS) entry which is preliminary data.</text>
</comment>
<evidence type="ECO:0000256" key="4">
    <source>
        <dbReference type="ARBA" id="ARBA00023163"/>
    </source>
</evidence>
<accession>A0AA35QYS4</accession>
<dbReference type="Pfam" id="PF02357">
    <property type="entry name" value="NusG"/>
    <property type="match status" value="1"/>
</dbReference>
<evidence type="ECO:0000259" key="5">
    <source>
        <dbReference type="SMART" id="SM00738"/>
    </source>
</evidence>
<dbReference type="GO" id="GO:0006353">
    <property type="term" value="P:DNA-templated transcription termination"/>
    <property type="evidence" value="ECO:0007669"/>
    <property type="project" value="UniProtKB-KW"/>
</dbReference>
<dbReference type="Gene3D" id="3.30.70.940">
    <property type="entry name" value="NusG, N-terminal domain"/>
    <property type="match status" value="1"/>
</dbReference>
<dbReference type="CDD" id="cd09891">
    <property type="entry name" value="NGN_Bact_1"/>
    <property type="match status" value="1"/>
</dbReference>
<keyword evidence="4" id="KW-0804">Transcription</keyword>
<evidence type="ECO:0000256" key="1">
    <source>
        <dbReference type="ARBA" id="ARBA00022472"/>
    </source>
</evidence>
<keyword evidence="8" id="KW-1185">Reference proteome</keyword>
<reference evidence="7" key="1">
    <citation type="submission" date="2023-03" db="EMBL/GenBank/DDBJ databases">
        <authorList>
            <person name="Steffen K."/>
            <person name="Cardenas P."/>
        </authorList>
    </citation>
    <scope>NUCLEOTIDE SEQUENCE</scope>
</reference>
<dbReference type="InterPro" id="IPR005824">
    <property type="entry name" value="KOW"/>
</dbReference>
<dbReference type="GO" id="GO:0032784">
    <property type="term" value="P:regulation of DNA-templated transcription elongation"/>
    <property type="evidence" value="ECO:0007669"/>
    <property type="project" value="InterPro"/>
</dbReference>
<dbReference type="NCBIfam" id="TIGR00922">
    <property type="entry name" value="nusG"/>
    <property type="match status" value="1"/>
</dbReference>
<dbReference type="GO" id="GO:0031564">
    <property type="term" value="P:transcription antitermination"/>
    <property type="evidence" value="ECO:0007669"/>
    <property type="project" value="UniProtKB-KW"/>
</dbReference>
<dbReference type="PRINTS" id="PR00338">
    <property type="entry name" value="NUSGTNSCPFCT"/>
</dbReference>
<dbReference type="InterPro" id="IPR014722">
    <property type="entry name" value="Rib_uL2_dom2"/>
</dbReference>
<dbReference type="GO" id="GO:0006354">
    <property type="term" value="P:DNA-templated transcription elongation"/>
    <property type="evidence" value="ECO:0007669"/>
    <property type="project" value="InterPro"/>
</dbReference>
<dbReference type="CDD" id="cd06091">
    <property type="entry name" value="KOW_NusG"/>
    <property type="match status" value="1"/>
</dbReference>
<dbReference type="SMART" id="SM00739">
    <property type="entry name" value="KOW"/>
    <property type="match status" value="1"/>
</dbReference>
<keyword evidence="3" id="KW-0805">Transcription regulation</keyword>
<dbReference type="Proteomes" id="UP001174909">
    <property type="component" value="Unassembled WGS sequence"/>
</dbReference>
<dbReference type="PANTHER" id="PTHR30265:SF2">
    <property type="entry name" value="TRANSCRIPTION TERMINATION_ANTITERMINATION PROTEIN NUSG"/>
    <property type="match status" value="1"/>
</dbReference>
<name>A0AA35QYS4_GEOBA</name>
<dbReference type="HAMAP" id="MF_00948">
    <property type="entry name" value="NusG"/>
    <property type="match status" value="1"/>
</dbReference>
<dbReference type="PROSITE" id="PS01014">
    <property type="entry name" value="NUSG"/>
    <property type="match status" value="1"/>
</dbReference>
<feature type="domain" description="KOW" evidence="6">
    <location>
        <begin position="133"/>
        <end position="160"/>
    </location>
</feature>
<dbReference type="PANTHER" id="PTHR30265">
    <property type="entry name" value="RHO-INTERACTING TRANSCRIPTION TERMINATION FACTOR NUSG"/>
    <property type="match status" value="1"/>
</dbReference>
<dbReference type="GO" id="GO:0005829">
    <property type="term" value="C:cytosol"/>
    <property type="evidence" value="ECO:0007669"/>
    <property type="project" value="UniProtKB-ARBA"/>
</dbReference>
<dbReference type="InterPro" id="IPR001062">
    <property type="entry name" value="Transcrpt_antiterm_NusG"/>
</dbReference>
<dbReference type="InterPro" id="IPR036735">
    <property type="entry name" value="NGN_dom_sf"/>
</dbReference>
<keyword evidence="2" id="KW-0889">Transcription antitermination</keyword>
<dbReference type="SUPFAM" id="SSF82679">
    <property type="entry name" value="N-utilization substance G protein NusG, N-terminal domain"/>
    <property type="match status" value="1"/>
</dbReference>
<dbReference type="SUPFAM" id="SSF50104">
    <property type="entry name" value="Translation proteins SH3-like domain"/>
    <property type="match status" value="1"/>
</dbReference>
<sequence>MTTTQFSADLRWYIVHTYTGQEDMVKRNLDLRRVSMGMDDRIARVEVPSEDEIVRNKGERTSQRRKLFPGYILVQMVMDDEAWFLVRNTTGVTGFISAEEEGGDRPRPVPLDDREVDDILDRVASGEPRAVIGMTRGDTVRISEGPFADMLGKVEEVDEHRGQVTVLISVFGRETPVELDFMQVDKA</sequence>
<dbReference type="Gene3D" id="2.30.30.30">
    <property type="match status" value="1"/>
</dbReference>
<dbReference type="InterPro" id="IPR015869">
    <property type="entry name" value="Transcrpt_antiterm_NusG_bac_CS"/>
</dbReference>
<evidence type="ECO:0000256" key="2">
    <source>
        <dbReference type="ARBA" id="ARBA00022814"/>
    </source>
</evidence>
<protein>
    <submittedName>
        <fullName evidence="7">Transcription termination/antitermination protein NusG</fullName>
    </submittedName>
</protein>
<dbReference type="FunFam" id="2.30.30.30:FF:000002">
    <property type="entry name" value="Transcription termination/antitermination factor NusG"/>
    <property type="match status" value="1"/>
</dbReference>
<dbReference type="InterPro" id="IPR043425">
    <property type="entry name" value="NusG-like"/>
</dbReference>
<evidence type="ECO:0000259" key="6">
    <source>
        <dbReference type="SMART" id="SM00739"/>
    </source>
</evidence>
<feature type="domain" description="NusG-like N-terminal" evidence="5">
    <location>
        <begin position="9"/>
        <end position="123"/>
    </location>
</feature>
<dbReference type="InterPro" id="IPR008991">
    <property type="entry name" value="Translation_prot_SH3-like_sf"/>
</dbReference>
<keyword evidence="1" id="KW-0806">Transcription termination</keyword>
<evidence type="ECO:0000313" key="8">
    <source>
        <dbReference type="Proteomes" id="UP001174909"/>
    </source>
</evidence>
<dbReference type="AlphaFoldDB" id="A0AA35QYS4"/>
<dbReference type="InterPro" id="IPR047050">
    <property type="entry name" value="NGN"/>
</dbReference>
<dbReference type="SMART" id="SM00738">
    <property type="entry name" value="NGN"/>
    <property type="match status" value="1"/>
</dbReference>
<dbReference type="InterPro" id="IPR006645">
    <property type="entry name" value="NGN-like_dom"/>
</dbReference>
<evidence type="ECO:0000313" key="7">
    <source>
        <dbReference type="EMBL" id="CAI7995809.1"/>
    </source>
</evidence>
<dbReference type="EMBL" id="CASHTH010000258">
    <property type="protein sequence ID" value="CAI7995809.1"/>
    <property type="molecule type" value="Genomic_DNA"/>
</dbReference>
<dbReference type="Pfam" id="PF00467">
    <property type="entry name" value="KOW"/>
    <property type="match status" value="1"/>
</dbReference>
<organism evidence="7 8">
    <name type="scientific">Geodia barretti</name>
    <name type="common">Barrett's horny sponge</name>
    <dbReference type="NCBI Taxonomy" id="519541"/>
    <lineage>
        <taxon>Eukaryota</taxon>
        <taxon>Metazoa</taxon>
        <taxon>Porifera</taxon>
        <taxon>Demospongiae</taxon>
        <taxon>Heteroscleromorpha</taxon>
        <taxon>Tetractinellida</taxon>
        <taxon>Astrophorina</taxon>
        <taxon>Geodiidae</taxon>
        <taxon>Geodia</taxon>
    </lineage>
</organism>
<gene>
    <name evidence="7" type="ORF">GBAR_LOCUS1760</name>
</gene>
<evidence type="ECO:0000256" key="3">
    <source>
        <dbReference type="ARBA" id="ARBA00023015"/>
    </source>
</evidence>